<comment type="subcellular location">
    <subcellularLocation>
        <location evidence="1">Nucleus</location>
    </subcellularLocation>
    <subcellularLocation>
        <location evidence="2">Target cell membrane</location>
    </subcellularLocation>
</comment>
<proteinExistence type="inferred from homology"/>
<dbReference type="InterPro" id="IPR002110">
    <property type="entry name" value="Ankyrin_rpt"/>
</dbReference>
<dbReference type="Proteomes" id="UP000288716">
    <property type="component" value="Unassembled WGS sequence"/>
</dbReference>
<keyword evidence="6" id="KW-0677">Repeat</keyword>
<comment type="subunit">
    <text evidence="14">May interact with calmodulin.</text>
</comment>
<protein>
    <submittedName>
        <fullName evidence="18">Calmodulin-binding transcription activator-like protein</fullName>
    </submittedName>
</protein>
<evidence type="ECO:0000256" key="9">
    <source>
        <dbReference type="ARBA" id="ARBA00023043"/>
    </source>
</evidence>
<keyword evidence="8" id="KW-0638">Presynaptic neurotoxin</keyword>
<gene>
    <name evidence="18" type="ORF">B4U80_02904</name>
</gene>
<evidence type="ECO:0000256" key="15">
    <source>
        <dbReference type="SAM" id="Coils"/>
    </source>
</evidence>
<keyword evidence="9" id="KW-0040">ANK repeat</keyword>
<keyword evidence="8" id="KW-0528">Neurotoxin</keyword>
<keyword evidence="4" id="KW-0268">Exocytosis</keyword>
<feature type="coiled-coil region" evidence="15">
    <location>
        <begin position="1284"/>
        <end position="1311"/>
    </location>
</feature>
<keyword evidence="12" id="KW-0539">Nucleus</keyword>
<evidence type="ECO:0000313" key="19">
    <source>
        <dbReference type="Proteomes" id="UP000288716"/>
    </source>
</evidence>
<keyword evidence="11" id="KW-0804">Transcription</keyword>
<dbReference type="OrthoDB" id="407555at2759"/>
<evidence type="ECO:0000256" key="13">
    <source>
        <dbReference type="ARBA" id="ARBA00023298"/>
    </source>
</evidence>
<evidence type="ECO:0000256" key="2">
    <source>
        <dbReference type="ARBA" id="ARBA00004175"/>
    </source>
</evidence>
<dbReference type="Gene3D" id="2.60.40.10">
    <property type="entry name" value="Immunoglobulins"/>
    <property type="match status" value="1"/>
</dbReference>
<dbReference type="GO" id="GO:0005634">
    <property type="term" value="C:nucleus"/>
    <property type="evidence" value="ECO:0007669"/>
    <property type="project" value="UniProtKB-SubCell"/>
</dbReference>
<feature type="domain" description="CG-1" evidence="17">
    <location>
        <begin position="24"/>
        <end position="149"/>
    </location>
</feature>
<evidence type="ECO:0000256" key="1">
    <source>
        <dbReference type="ARBA" id="ARBA00004123"/>
    </source>
</evidence>
<reference evidence="18 19" key="1">
    <citation type="journal article" date="2018" name="Gigascience">
        <title>Genomes of trombidid mites reveal novel predicted allergens and laterally-transferred genes associated with secondary metabolism.</title>
        <authorList>
            <person name="Dong X."/>
            <person name="Chaisiri K."/>
            <person name="Xia D."/>
            <person name="Armstrong S.D."/>
            <person name="Fang Y."/>
            <person name="Donnelly M.J."/>
            <person name="Kadowaki T."/>
            <person name="McGarry J.W."/>
            <person name="Darby A.C."/>
            <person name="Makepeace B.L."/>
        </authorList>
    </citation>
    <scope>NUCLEOTIDE SEQUENCE [LARGE SCALE GENOMIC DNA]</scope>
    <source>
        <strain evidence="18">UoL-UT</strain>
    </source>
</reference>
<evidence type="ECO:0000259" key="17">
    <source>
        <dbReference type="PROSITE" id="PS51437"/>
    </source>
</evidence>
<dbReference type="VEuPathDB" id="VectorBase:LDEU002491"/>
<keyword evidence="10" id="KW-0010">Activator</keyword>
<dbReference type="Pfam" id="PF01833">
    <property type="entry name" value="TIG"/>
    <property type="match status" value="1"/>
</dbReference>
<evidence type="ECO:0000256" key="7">
    <source>
        <dbReference type="ARBA" id="ARBA00023015"/>
    </source>
</evidence>
<evidence type="ECO:0000256" key="12">
    <source>
        <dbReference type="ARBA" id="ARBA00023242"/>
    </source>
</evidence>
<comment type="caution">
    <text evidence="18">The sequence shown here is derived from an EMBL/GenBank/DDBJ whole genome shotgun (WGS) entry which is preliminary data.</text>
</comment>
<dbReference type="PANTHER" id="PTHR23335:SF1">
    <property type="entry name" value="CALMODULIN-BINDING TRANSCRIPTION ACTIVATOR, ISOFORM F"/>
    <property type="match status" value="1"/>
</dbReference>
<dbReference type="Pfam" id="PF03859">
    <property type="entry name" value="CG-1"/>
    <property type="match status" value="1"/>
</dbReference>
<dbReference type="InterPro" id="IPR013783">
    <property type="entry name" value="Ig-like_fold"/>
</dbReference>
<sequence length="1336" mass="150003">MLSKIIIKDMHRPQLPESLESIQIAEYFSIQRHRWNTNEEIASILISFDKHEEWLSKEVKIRPKSGSMMLYSRKRVRYRRDGYCWKKRKDGKTTREDHMKLKVQGTECIYGCYVHSAILPTFHRRCYWLLQNPDIVLVHYLNVPYTDDNKIISPTLNYFSDSKKEWTKEELISELKPMCNVTSEDRLQLFRSVFSENEPDLNNELELSTAETIEAIVQQLMAKQRAKVKAIEDATDIGINARALTVVAAVTTGAKEKEQTQQESQPKINAPIPVAVKQTSTKNAILKRDVTTATCIITTPTAASTCQRPVTNAGSVQLVQIGSTAGAANHNKQSSPQVGQPSANPAPASLIFNLSQFQNGSGLLILNSASSSTQTSTSTATSADSITAPVTLLYSRTNSTASCNSSVLATSNHSKSTSPVVSTIPLHIKPTIAQKQVQPIKNTSEIKREVQTTDLSTADNSSDTIAGAVNATSVDIINGNCTQASAENVNVNIGHKDMQISSSPTSQILPEQSRLVVNSSPVVRMSQETSSMQTTLTNKITEQPSVQSNNNMDHYYQQHPLHTISTILQSRNFSVNDTDPIDMNPMDFIDNDLSTPDEELFNLEAFDMLTEFPNLDDINNLNCSPFRSNAPNVTQNGVSKSSDFYTPLSGQSDLFFRDTTAHITDYSPDWSYPEGGMKILVTGPWFSPSHLYSIVIDGVFMQTSMVQSGVLRCYSPSHEPGFVTLQVACDGCVISKSVIFEYRDHTVSSVRETEDFFAVDDNIFKFCLLERLEILESHLSMASVNERFKEIRVMKRGLSFEDQVVSMCEQMTCSQWLPFDDSSLTSKSLRNGSSLTDMSLLHLTAALGYTRLTQCLLKWKCDNPSIVLDMEVDAFSCDKNECTPLMWAFARGHKDCALLLYRWNKAAINLCDNQGFSPLHIARQKGFSDLVAEINRLECEAKPMETDFDIELFESSQKLKRNCNFLNQNSRPPLFKSLSVGCRCGHKEISHYQRCCFSHSASFNSEDDNELSAIGSCISGHKSNFHTSNSSCDIGNGDVDCNVSVDSSSENSRVLTIAENIIAAMPDRIKAASKASIDDDDTELMNADNHEIDNGDAFKSSIFSFEFSDCNYRYRDIGTPTSSPSSSCLQSPGSLNLESPSPPPTTADFCEFFQASGKIMEKEFSNLTLSDVEQRELYEAAKSYYRRYKQYIYYKQMTKAAQVIQTQFRHYCEHKRFKKSINQDIFMICDDTKSCPSNSVQSTIRNPYFVAAVEAERRHSTTREASLCNGLKRTYSQRRQHQAAKKIQQFLRQSKNKLQKERRERALAAEEERRSIEQDCAKPRQPLLEHQKCFDV</sequence>
<dbReference type="InterPro" id="IPR036770">
    <property type="entry name" value="Ankyrin_rpt-contain_sf"/>
</dbReference>
<evidence type="ECO:0000256" key="5">
    <source>
        <dbReference type="ARBA" id="ARBA00022537"/>
    </source>
</evidence>
<keyword evidence="13" id="KW-1053">Target membrane</keyword>
<dbReference type="SMART" id="SM01076">
    <property type="entry name" value="CG-1"/>
    <property type="match status" value="1"/>
</dbReference>
<evidence type="ECO:0000256" key="3">
    <source>
        <dbReference type="ARBA" id="ARBA00008267"/>
    </source>
</evidence>
<dbReference type="Pfam" id="PF12796">
    <property type="entry name" value="Ank_2"/>
    <property type="match status" value="1"/>
</dbReference>
<evidence type="ECO:0000256" key="10">
    <source>
        <dbReference type="ARBA" id="ARBA00023159"/>
    </source>
</evidence>
<dbReference type="SUPFAM" id="SSF81296">
    <property type="entry name" value="E set domains"/>
    <property type="match status" value="1"/>
</dbReference>
<dbReference type="GO" id="GO:0044231">
    <property type="term" value="C:host cell presynaptic membrane"/>
    <property type="evidence" value="ECO:0007669"/>
    <property type="project" value="UniProtKB-KW"/>
</dbReference>
<dbReference type="EMBL" id="NCKV01000862">
    <property type="protein sequence ID" value="RWS29549.1"/>
    <property type="molecule type" value="Genomic_DNA"/>
</dbReference>
<keyword evidence="8" id="KW-0800">Toxin</keyword>
<dbReference type="GO" id="GO:0003712">
    <property type="term" value="F:transcription coregulator activity"/>
    <property type="evidence" value="ECO:0007669"/>
    <property type="project" value="TreeGrafter"/>
</dbReference>
<keyword evidence="13" id="KW-0472">Membrane</keyword>
<keyword evidence="19" id="KW-1185">Reference proteome</keyword>
<name>A0A443SPT8_9ACAR</name>
<keyword evidence="7" id="KW-0805">Transcription regulation</keyword>
<dbReference type="FunFam" id="2.60.40.10:FF:000089">
    <property type="entry name" value="calmodulin-binding transcription activator 2 isoform X1"/>
    <property type="match status" value="1"/>
</dbReference>
<dbReference type="InterPro" id="IPR002909">
    <property type="entry name" value="IPT_dom"/>
</dbReference>
<keyword evidence="5" id="KW-1052">Target cell membrane</keyword>
<dbReference type="Gene3D" id="1.25.40.20">
    <property type="entry name" value="Ankyrin repeat-containing domain"/>
    <property type="match status" value="1"/>
</dbReference>
<evidence type="ECO:0000256" key="11">
    <source>
        <dbReference type="ARBA" id="ARBA00023163"/>
    </source>
</evidence>
<evidence type="ECO:0000256" key="4">
    <source>
        <dbReference type="ARBA" id="ARBA00022483"/>
    </source>
</evidence>
<dbReference type="PANTHER" id="PTHR23335">
    <property type="entry name" value="CALMODULIN-BINDING TRANSCRIPTION ACTIVATOR CAMTA"/>
    <property type="match status" value="1"/>
</dbReference>
<comment type="similarity">
    <text evidence="3">Belongs to the CAMTA family.</text>
</comment>
<evidence type="ECO:0000256" key="16">
    <source>
        <dbReference type="SAM" id="MobiDB-lite"/>
    </source>
</evidence>
<dbReference type="GO" id="GO:0044218">
    <property type="term" value="C:other organism cell membrane"/>
    <property type="evidence" value="ECO:0007669"/>
    <property type="project" value="UniProtKB-KW"/>
</dbReference>
<organism evidence="18 19">
    <name type="scientific">Leptotrombidium deliense</name>
    <dbReference type="NCBI Taxonomy" id="299467"/>
    <lineage>
        <taxon>Eukaryota</taxon>
        <taxon>Metazoa</taxon>
        <taxon>Ecdysozoa</taxon>
        <taxon>Arthropoda</taxon>
        <taxon>Chelicerata</taxon>
        <taxon>Arachnida</taxon>
        <taxon>Acari</taxon>
        <taxon>Acariformes</taxon>
        <taxon>Trombidiformes</taxon>
        <taxon>Prostigmata</taxon>
        <taxon>Anystina</taxon>
        <taxon>Parasitengona</taxon>
        <taxon>Trombiculoidea</taxon>
        <taxon>Trombiculidae</taxon>
        <taxon>Leptotrombidium</taxon>
    </lineage>
</organism>
<dbReference type="GO" id="GO:0006357">
    <property type="term" value="P:regulation of transcription by RNA polymerase II"/>
    <property type="evidence" value="ECO:0007669"/>
    <property type="project" value="TreeGrafter"/>
</dbReference>
<dbReference type="SUPFAM" id="SSF48403">
    <property type="entry name" value="Ankyrin repeat"/>
    <property type="match status" value="1"/>
</dbReference>
<dbReference type="InterPro" id="IPR005559">
    <property type="entry name" value="CG-1_dom"/>
</dbReference>
<accession>A0A443SPT8</accession>
<evidence type="ECO:0000256" key="8">
    <source>
        <dbReference type="ARBA" id="ARBA00023028"/>
    </source>
</evidence>
<keyword evidence="15" id="KW-0175">Coiled coil</keyword>
<dbReference type="PROSITE" id="PS51437">
    <property type="entry name" value="CG_1"/>
    <property type="match status" value="1"/>
</dbReference>
<evidence type="ECO:0000313" key="18">
    <source>
        <dbReference type="EMBL" id="RWS29549.1"/>
    </source>
</evidence>
<dbReference type="STRING" id="299467.A0A443SPT8"/>
<feature type="compositionally biased region" description="Low complexity" evidence="16">
    <location>
        <begin position="1120"/>
        <end position="1135"/>
    </location>
</feature>
<dbReference type="PROSITE" id="PS50096">
    <property type="entry name" value="IQ"/>
    <property type="match status" value="1"/>
</dbReference>
<dbReference type="GO" id="GO:0006887">
    <property type="term" value="P:exocytosis"/>
    <property type="evidence" value="ECO:0007669"/>
    <property type="project" value="UniProtKB-KW"/>
</dbReference>
<dbReference type="GO" id="GO:0003690">
    <property type="term" value="F:double-stranded DNA binding"/>
    <property type="evidence" value="ECO:0007669"/>
    <property type="project" value="TreeGrafter"/>
</dbReference>
<evidence type="ECO:0000256" key="14">
    <source>
        <dbReference type="ARBA" id="ARBA00029480"/>
    </source>
</evidence>
<evidence type="ECO:0000256" key="6">
    <source>
        <dbReference type="ARBA" id="ARBA00022737"/>
    </source>
</evidence>
<feature type="region of interest" description="Disordered" evidence="16">
    <location>
        <begin position="1120"/>
        <end position="1143"/>
    </location>
</feature>
<dbReference type="InterPro" id="IPR014756">
    <property type="entry name" value="Ig_E-set"/>
</dbReference>